<feature type="non-terminal residue" evidence="2">
    <location>
        <position position="1"/>
    </location>
</feature>
<feature type="transmembrane region" description="Helical" evidence="1">
    <location>
        <begin position="20"/>
        <end position="40"/>
    </location>
</feature>
<keyword evidence="1" id="KW-1133">Transmembrane helix</keyword>
<comment type="caution">
    <text evidence="2">The sequence shown here is derived from an EMBL/GenBank/DDBJ whole genome shotgun (WGS) entry which is preliminary data.</text>
</comment>
<protein>
    <submittedName>
        <fullName evidence="2">Uncharacterized protein</fullName>
    </submittedName>
</protein>
<dbReference type="EMBL" id="BKCJ011487951">
    <property type="protein sequence ID" value="GFD37596.1"/>
    <property type="molecule type" value="Genomic_DNA"/>
</dbReference>
<proteinExistence type="predicted"/>
<reference evidence="2" key="1">
    <citation type="journal article" date="2019" name="Sci. Rep.">
        <title>Draft genome of Tanacetum cinerariifolium, the natural source of mosquito coil.</title>
        <authorList>
            <person name="Yamashiro T."/>
            <person name="Shiraishi A."/>
            <person name="Satake H."/>
            <person name="Nakayama K."/>
        </authorList>
    </citation>
    <scope>NUCLEOTIDE SEQUENCE</scope>
</reference>
<accession>A0A699VWA5</accession>
<keyword evidence="1" id="KW-0812">Transmembrane</keyword>
<gene>
    <name evidence="2" type="ORF">Tci_909565</name>
</gene>
<evidence type="ECO:0000313" key="2">
    <source>
        <dbReference type="EMBL" id="GFD37596.1"/>
    </source>
</evidence>
<name>A0A699VWA5_TANCI</name>
<evidence type="ECO:0000256" key="1">
    <source>
        <dbReference type="SAM" id="Phobius"/>
    </source>
</evidence>
<sequence>ARILSTSASGGRDMEVCGRIVILAPVVVVLVEGGGMMGYVPSGGETSSSVGSCSSLSCGAGGVCGSSGPGM</sequence>
<keyword evidence="1" id="KW-0472">Membrane</keyword>
<dbReference type="AlphaFoldDB" id="A0A699VWA5"/>
<organism evidence="2">
    <name type="scientific">Tanacetum cinerariifolium</name>
    <name type="common">Dalmatian daisy</name>
    <name type="synonym">Chrysanthemum cinerariifolium</name>
    <dbReference type="NCBI Taxonomy" id="118510"/>
    <lineage>
        <taxon>Eukaryota</taxon>
        <taxon>Viridiplantae</taxon>
        <taxon>Streptophyta</taxon>
        <taxon>Embryophyta</taxon>
        <taxon>Tracheophyta</taxon>
        <taxon>Spermatophyta</taxon>
        <taxon>Magnoliopsida</taxon>
        <taxon>eudicotyledons</taxon>
        <taxon>Gunneridae</taxon>
        <taxon>Pentapetalae</taxon>
        <taxon>asterids</taxon>
        <taxon>campanulids</taxon>
        <taxon>Asterales</taxon>
        <taxon>Asteraceae</taxon>
        <taxon>Asteroideae</taxon>
        <taxon>Anthemideae</taxon>
        <taxon>Anthemidinae</taxon>
        <taxon>Tanacetum</taxon>
    </lineage>
</organism>